<dbReference type="Pfam" id="PF13304">
    <property type="entry name" value="AAA_21"/>
    <property type="match status" value="1"/>
</dbReference>
<evidence type="ECO:0000259" key="1">
    <source>
        <dbReference type="Pfam" id="PF13304"/>
    </source>
</evidence>
<evidence type="ECO:0000313" key="3">
    <source>
        <dbReference type="Proteomes" id="UP000585258"/>
    </source>
</evidence>
<dbReference type="PANTHER" id="PTHR40396:SF1">
    <property type="entry name" value="ATPASE AAA-TYPE CORE DOMAIN-CONTAINING PROTEIN"/>
    <property type="match status" value="1"/>
</dbReference>
<protein>
    <submittedName>
        <fullName evidence="2">ATP-binding protein</fullName>
    </submittedName>
</protein>
<dbReference type="RefSeq" id="WP_185163022.1">
    <property type="nucleotide sequence ID" value="NZ_JACKWY010000001.1"/>
</dbReference>
<dbReference type="InterPro" id="IPR003959">
    <property type="entry name" value="ATPase_AAA_core"/>
</dbReference>
<organism evidence="2 3">
    <name type="scientific">Clostridium gasigenes</name>
    <dbReference type="NCBI Taxonomy" id="94869"/>
    <lineage>
        <taxon>Bacteria</taxon>
        <taxon>Bacillati</taxon>
        <taxon>Bacillota</taxon>
        <taxon>Clostridia</taxon>
        <taxon>Eubacteriales</taxon>
        <taxon>Clostridiaceae</taxon>
        <taxon>Clostridium</taxon>
    </lineage>
</organism>
<dbReference type="SUPFAM" id="SSF52540">
    <property type="entry name" value="P-loop containing nucleoside triphosphate hydrolases"/>
    <property type="match status" value="1"/>
</dbReference>
<accession>A0A7X0SBI2</accession>
<name>A0A7X0SBI2_9CLOT</name>
<keyword evidence="2" id="KW-0547">Nucleotide-binding</keyword>
<sequence>MLVRFEYENFKSFKDNTEFSMECVKGGELKEINTVSVGNKELVKSAIIFGPNASGKSNFFKALYAMKNMIKLSVLSMGAINSIEPYIFCTDNCNKIIKFEIEILIKDITYIYGFKVLDGIIKEEWLKKNKQREVNLFYRKSSDYKDIELYGEFKSEEKIKQRVATTSLMLTVSAMLNNPIAMEIINWFDKIEFIGLGSESLDLQKSIMCIEEDLELKSEILKHLSNADFGIEDFNCDIETVDEKQIQSDEFGINKSINKDVMIGIERKSVSLTTSHNVYDNDKNIVSTIDLPFMEYQSNGTKKLFAIIGTMLKTLKNGGVVAIDEIDSKLHPTLVRMLIRLFNSIDKNPSNAQLICSSHDVLLLDEKIRRDQIWFVDKDEYAVSELYALTDFLGVRKDSKLLKRYLLGVFNAVPFKKGGI</sequence>
<keyword evidence="2" id="KW-0067">ATP-binding</keyword>
<dbReference type="Proteomes" id="UP000585258">
    <property type="component" value="Unassembled WGS sequence"/>
</dbReference>
<evidence type="ECO:0000313" key="2">
    <source>
        <dbReference type="EMBL" id="MBB6713137.1"/>
    </source>
</evidence>
<gene>
    <name evidence="2" type="ORF">H7E68_00140</name>
</gene>
<feature type="domain" description="ATPase AAA-type core" evidence="1">
    <location>
        <begin position="46"/>
        <end position="365"/>
    </location>
</feature>
<comment type="caution">
    <text evidence="2">The sequence shown here is derived from an EMBL/GenBank/DDBJ whole genome shotgun (WGS) entry which is preliminary data.</text>
</comment>
<proteinExistence type="predicted"/>
<dbReference type="GO" id="GO:0005524">
    <property type="term" value="F:ATP binding"/>
    <property type="evidence" value="ECO:0007669"/>
    <property type="project" value="UniProtKB-KW"/>
</dbReference>
<dbReference type="GO" id="GO:0016887">
    <property type="term" value="F:ATP hydrolysis activity"/>
    <property type="evidence" value="ECO:0007669"/>
    <property type="project" value="InterPro"/>
</dbReference>
<dbReference type="InterPro" id="IPR027417">
    <property type="entry name" value="P-loop_NTPase"/>
</dbReference>
<dbReference type="AlphaFoldDB" id="A0A7X0SBI2"/>
<reference evidence="2 3" key="1">
    <citation type="submission" date="2020-08" db="EMBL/GenBank/DDBJ databases">
        <title>Clostridia isolated from Swiss meat.</title>
        <authorList>
            <person name="Wambui J."/>
            <person name="Stevens M.J.A."/>
            <person name="Stephan R."/>
        </authorList>
    </citation>
    <scope>NUCLEOTIDE SEQUENCE [LARGE SCALE GENOMIC DNA]</scope>
    <source>
        <strain evidence="2 3">CM001</strain>
    </source>
</reference>
<dbReference type="PANTHER" id="PTHR40396">
    <property type="entry name" value="ATPASE-LIKE PROTEIN"/>
    <property type="match status" value="1"/>
</dbReference>
<dbReference type="EMBL" id="JACKWY010000001">
    <property type="protein sequence ID" value="MBB6713137.1"/>
    <property type="molecule type" value="Genomic_DNA"/>
</dbReference>
<dbReference type="Gene3D" id="3.40.50.300">
    <property type="entry name" value="P-loop containing nucleotide triphosphate hydrolases"/>
    <property type="match status" value="1"/>
</dbReference>